<organism evidence="1 2">
    <name type="scientific">Chryseobacterium arthrosphaerae</name>
    <dbReference type="NCBI Taxonomy" id="651561"/>
    <lineage>
        <taxon>Bacteria</taxon>
        <taxon>Pseudomonadati</taxon>
        <taxon>Bacteroidota</taxon>
        <taxon>Flavobacteriia</taxon>
        <taxon>Flavobacteriales</taxon>
        <taxon>Weeksellaceae</taxon>
        <taxon>Chryseobacterium group</taxon>
        <taxon>Chryseobacterium</taxon>
    </lineage>
</organism>
<comment type="caution">
    <text evidence="1">The sequence shown here is derived from an EMBL/GenBank/DDBJ whole genome shotgun (WGS) entry which is preliminary data.</text>
</comment>
<reference evidence="1 2" key="1">
    <citation type="submission" date="2024-01" db="EMBL/GenBank/DDBJ databases">
        <title>Whole genome of Chryseobacterium arthrosphaerae NNCa 2741.</title>
        <authorList>
            <person name="Boriskina E.V."/>
            <person name="Gordinskaya N.A."/>
            <person name="Kropotov V.S."/>
            <person name="Alekseeva A.E."/>
            <person name="Makhova M.A."/>
            <person name="Kryazhev D.V."/>
            <person name="Shkurkina I.S."/>
        </authorList>
    </citation>
    <scope>NUCLEOTIDE SEQUENCE [LARGE SCALE GENOMIC DNA]</scope>
    <source>
        <strain evidence="1 2">NNCa 2741</strain>
    </source>
</reference>
<dbReference type="Proteomes" id="UP001350005">
    <property type="component" value="Unassembled WGS sequence"/>
</dbReference>
<accession>A0ABU7QU85</accession>
<gene>
    <name evidence="1" type="ORF">V2E39_01150</name>
</gene>
<dbReference type="EMBL" id="JAZGJU010000002">
    <property type="protein sequence ID" value="MEE6125985.1"/>
    <property type="molecule type" value="Genomic_DNA"/>
</dbReference>
<evidence type="ECO:0000313" key="2">
    <source>
        <dbReference type="Proteomes" id="UP001350005"/>
    </source>
</evidence>
<name>A0ABU7QU85_9FLAO</name>
<keyword evidence="2" id="KW-1185">Reference proteome</keyword>
<sequence length="94" mass="10918">MESTARIKVDKDIKPLKDLKSWKPFEFTVGEKYYVSFQTGYAVPCKLVEVYQEGHRTRLLIDCKNPSYNGTYTLFQEELGRTPEEAAINKFGLF</sequence>
<dbReference type="RefSeq" id="WP_330937216.1">
    <property type="nucleotide sequence ID" value="NZ_JAZGJU010000002.1"/>
</dbReference>
<evidence type="ECO:0000313" key="1">
    <source>
        <dbReference type="EMBL" id="MEE6125985.1"/>
    </source>
</evidence>
<proteinExistence type="predicted"/>
<protein>
    <submittedName>
        <fullName evidence="1">Uncharacterized protein</fullName>
    </submittedName>
</protein>